<keyword evidence="4" id="KW-1003">Cell membrane</keyword>
<evidence type="ECO:0000256" key="1">
    <source>
        <dbReference type="ARBA" id="ARBA00004429"/>
    </source>
</evidence>
<dbReference type="NCBIfam" id="TIGR01726">
    <property type="entry name" value="HEQRo_perm_3TM"/>
    <property type="match status" value="1"/>
</dbReference>
<evidence type="ECO:0000313" key="12">
    <source>
        <dbReference type="Proteomes" id="UP001595796"/>
    </source>
</evidence>
<evidence type="ECO:0000256" key="4">
    <source>
        <dbReference type="ARBA" id="ARBA00022475"/>
    </source>
</evidence>
<dbReference type="PROSITE" id="PS50928">
    <property type="entry name" value="ABC_TM1"/>
    <property type="match status" value="1"/>
</dbReference>
<evidence type="ECO:0000256" key="8">
    <source>
        <dbReference type="ARBA" id="ARBA00023136"/>
    </source>
</evidence>
<dbReference type="CDD" id="cd06261">
    <property type="entry name" value="TM_PBP2"/>
    <property type="match status" value="1"/>
</dbReference>
<evidence type="ECO:0000256" key="2">
    <source>
        <dbReference type="ARBA" id="ARBA00010072"/>
    </source>
</evidence>
<dbReference type="InterPro" id="IPR000515">
    <property type="entry name" value="MetI-like"/>
</dbReference>
<protein>
    <submittedName>
        <fullName evidence="11">ABC transporter permease</fullName>
    </submittedName>
</protein>
<feature type="domain" description="ABC transmembrane type-1" evidence="10">
    <location>
        <begin position="15"/>
        <end position="214"/>
    </location>
</feature>
<evidence type="ECO:0000256" key="6">
    <source>
        <dbReference type="ARBA" id="ARBA00022692"/>
    </source>
</evidence>
<feature type="transmembrane region" description="Helical" evidence="9">
    <location>
        <begin position="20"/>
        <end position="39"/>
    </location>
</feature>
<keyword evidence="5" id="KW-0997">Cell inner membrane</keyword>
<name>A0ABV9Z3N1_9HYPH</name>
<organism evidence="11 12">
    <name type="scientific">Flaviflagellibacter deserti</name>
    <dbReference type="NCBI Taxonomy" id="2267266"/>
    <lineage>
        <taxon>Bacteria</taxon>
        <taxon>Pseudomonadati</taxon>
        <taxon>Pseudomonadota</taxon>
        <taxon>Alphaproteobacteria</taxon>
        <taxon>Hyphomicrobiales</taxon>
        <taxon>Flaviflagellibacter</taxon>
    </lineage>
</organism>
<dbReference type="RefSeq" id="WP_114958046.1">
    <property type="nucleotide sequence ID" value="NZ_JBHSJF010000006.1"/>
</dbReference>
<keyword evidence="3 9" id="KW-0813">Transport</keyword>
<comment type="similarity">
    <text evidence="2">Belongs to the binding-protein-dependent transport system permease family. HisMQ subfamily.</text>
</comment>
<reference evidence="12" key="1">
    <citation type="journal article" date="2019" name="Int. J. Syst. Evol. Microbiol.">
        <title>The Global Catalogue of Microorganisms (GCM) 10K type strain sequencing project: providing services to taxonomists for standard genome sequencing and annotation.</title>
        <authorList>
            <consortium name="The Broad Institute Genomics Platform"/>
            <consortium name="The Broad Institute Genome Sequencing Center for Infectious Disease"/>
            <person name="Wu L."/>
            <person name="Ma J."/>
        </authorList>
    </citation>
    <scope>NUCLEOTIDE SEQUENCE [LARGE SCALE GENOMIC DNA]</scope>
    <source>
        <strain evidence="12">CGMCC 1.16444</strain>
    </source>
</reference>
<dbReference type="PANTHER" id="PTHR30133:SF2">
    <property type="entry name" value="ARGININE ABC TRANSPORTER PERMEASE PROTEIN ARTQ"/>
    <property type="match status" value="1"/>
</dbReference>
<comment type="caution">
    <text evidence="11">The sequence shown here is derived from an EMBL/GenBank/DDBJ whole genome shotgun (WGS) entry which is preliminary data.</text>
</comment>
<sequence length="230" mass="25087">MIDLQGFGAQLALGTWMTVRIAFAALMLGLALGLLGAMAKVSPIRWVRWLGDIYSTIFRGVPELVIILLVYFGSAAVLNGIGEMFDLDYMELNPFAAGTLALGSTFGAYATEVFRGALLTIPPGHIEAGMALGLSKGRIFRRIVLPQMWRIALPGLGNLFMVLMKDTALVSVIGLEEVMRKAQIATSVTKQPFTFYFAAAAIYLCITIVSMTALQFMEKRANRGIRRSRA</sequence>
<gene>
    <name evidence="11" type="ORF">ACFPFW_15195</name>
</gene>
<feature type="transmembrane region" description="Helical" evidence="9">
    <location>
        <begin position="151"/>
        <end position="175"/>
    </location>
</feature>
<dbReference type="InterPro" id="IPR010065">
    <property type="entry name" value="AA_ABC_transptr_permease_3TM"/>
</dbReference>
<evidence type="ECO:0000256" key="5">
    <source>
        <dbReference type="ARBA" id="ARBA00022519"/>
    </source>
</evidence>
<comment type="subcellular location">
    <subcellularLocation>
        <location evidence="1">Cell inner membrane</location>
        <topology evidence="1">Multi-pass membrane protein</topology>
    </subcellularLocation>
    <subcellularLocation>
        <location evidence="9">Cell membrane</location>
        <topology evidence="9">Multi-pass membrane protein</topology>
    </subcellularLocation>
</comment>
<dbReference type="EMBL" id="JBHSJF010000006">
    <property type="protein sequence ID" value="MFC5069361.1"/>
    <property type="molecule type" value="Genomic_DNA"/>
</dbReference>
<keyword evidence="7 9" id="KW-1133">Transmembrane helix</keyword>
<dbReference type="Pfam" id="PF00528">
    <property type="entry name" value="BPD_transp_1"/>
    <property type="match status" value="1"/>
</dbReference>
<feature type="transmembrane region" description="Helical" evidence="9">
    <location>
        <begin position="195"/>
        <end position="217"/>
    </location>
</feature>
<evidence type="ECO:0000256" key="7">
    <source>
        <dbReference type="ARBA" id="ARBA00022989"/>
    </source>
</evidence>
<accession>A0ABV9Z3N1</accession>
<evidence type="ECO:0000259" key="10">
    <source>
        <dbReference type="PROSITE" id="PS50928"/>
    </source>
</evidence>
<dbReference type="PANTHER" id="PTHR30133">
    <property type="entry name" value="CATIONIC AMINO ACID TRANSPORTER, MEMBRANE COMPONENT"/>
    <property type="match status" value="1"/>
</dbReference>
<dbReference type="Gene3D" id="1.10.3720.10">
    <property type="entry name" value="MetI-like"/>
    <property type="match status" value="1"/>
</dbReference>
<keyword evidence="8 9" id="KW-0472">Membrane</keyword>
<dbReference type="Proteomes" id="UP001595796">
    <property type="component" value="Unassembled WGS sequence"/>
</dbReference>
<keyword evidence="6 9" id="KW-0812">Transmembrane</keyword>
<dbReference type="SUPFAM" id="SSF161098">
    <property type="entry name" value="MetI-like"/>
    <property type="match status" value="1"/>
</dbReference>
<evidence type="ECO:0000256" key="9">
    <source>
        <dbReference type="RuleBase" id="RU363032"/>
    </source>
</evidence>
<keyword evidence="12" id="KW-1185">Reference proteome</keyword>
<evidence type="ECO:0000313" key="11">
    <source>
        <dbReference type="EMBL" id="MFC5069361.1"/>
    </source>
</evidence>
<feature type="transmembrane region" description="Helical" evidence="9">
    <location>
        <begin position="60"/>
        <end position="82"/>
    </location>
</feature>
<proteinExistence type="inferred from homology"/>
<dbReference type="InterPro" id="IPR035906">
    <property type="entry name" value="MetI-like_sf"/>
</dbReference>
<evidence type="ECO:0000256" key="3">
    <source>
        <dbReference type="ARBA" id="ARBA00022448"/>
    </source>
</evidence>
<dbReference type="InterPro" id="IPR051613">
    <property type="entry name" value="ABC_transp_permease_HisMQ"/>
</dbReference>